<dbReference type="Pfam" id="PF01011">
    <property type="entry name" value="PQQ"/>
    <property type="match status" value="1"/>
</dbReference>
<keyword evidence="7" id="KW-1185">Reference proteome</keyword>
<dbReference type="PANTHER" id="PTHR32303:SF4">
    <property type="entry name" value="QUINOPROTEIN GLUCOSE DEHYDROGENASE"/>
    <property type="match status" value="1"/>
</dbReference>
<accession>A0A5C9A0I4</accession>
<sequence>MRATSLTRLAALFAILSLLGACSEHTPVDYSGPTGDWPVVGGTVGRGQYSALDQITPDNIDQLEVAWTHHSGDFARAADGSGKVTAFEASPLVVDDTLYYCTPYNRIFALDPETGEERWVYDAQIDSTGVQSHICRGVTYWEDPEAPAGAPCARRIFMSTVDSRMVGVDAGTGRACEDFGSGGAIDLMVGMEDFRQSGVYPTSPPLAIGDVLVTGALVIDNRSSREAPGVVRGFDARSGELRWAFDPVPPSMTPVTAEDVKNGASFTPSTPNAWSLITGDSERGIVYVPMGNPANDFYGGEVRRDLDYYGSSLVALDAASGAVKWHFQTVHHDLWDYDLAAQPVPFTQQTASGPVPGVMVATKTGFIFLLNGETGEPLFPVEERPVAQTDVPGEYSSPTQPFPTKPAPLLPDLSEDDLWGMLSFYDEKACREQFAKLRYEGVFTPPSIEGSLQFPGFVGGVNWGGVSIDPVNNRAVVSFHRFPFMLKMVEREPDQHYAYNMEGAPYAMQPTLFGSPLGAPCIEPPWSYLAAVDLNTGEHLWQTPFGTLENLAPLGQFFPWGGMALGGNLQTAGGLVFIAATMDTRFRAFDLGSGEEVWSTGLPYSGHAMPMTYRLRPDSKQFVVIAAGGKGLFEMMGSKTGDALVAFSLPD</sequence>
<comment type="caution">
    <text evidence="6">The sequence shown here is derived from an EMBL/GenBank/DDBJ whole genome shotgun (WGS) entry which is preliminary data.</text>
</comment>
<name>A0A5C9A0I4_9GAMM</name>
<comment type="similarity">
    <text evidence="2">Belongs to the bacterial PQQ dehydrogenase family.</text>
</comment>
<protein>
    <submittedName>
        <fullName evidence="6">Pyrroloquinoline quinone-dependent dehydrogenase</fullName>
    </submittedName>
</protein>
<dbReference type="PANTHER" id="PTHR32303">
    <property type="entry name" value="QUINOPROTEIN ALCOHOL DEHYDROGENASE (CYTOCHROME C)"/>
    <property type="match status" value="1"/>
</dbReference>
<keyword evidence="4" id="KW-0732">Signal</keyword>
<evidence type="ECO:0000313" key="6">
    <source>
        <dbReference type="EMBL" id="TXS93392.1"/>
    </source>
</evidence>
<dbReference type="GO" id="GO:0016020">
    <property type="term" value="C:membrane"/>
    <property type="evidence" value="ECO:0007669"/>
    <property type="project" value="InterPro"/>
</dbReference>
<reference evidence="6 7" key="1">
    <citation type="submission" date="2019-08" db="EMBL/GenBank/DDBJ databases">
        <title>Parahaliea maris sp. nov., isolated from the surface seawater.</title>
        <authorList>
            <person name="Liu Y."/>
        </authorList>
    </citation>
    <scope>NUCLEOTIDE SEQUENCE [LARGE SCALE GENOMIC DNA]</scope>
    <source>
        <strain evidence="6 7">S2-26</strain>
    </source>
</reference>
<evidence type="ECO:0000259" key="5">
    <source>
        <dbReference type="Pfam" id="PF01011"/>
    </source>
</evidence>
<dbReference type="GO" id="GO:0048038">
    <property type="term" value="F:quinone binding"/>
    <property type="evidence" value="ECO:0007669"/>
    <property type="project" value="InterPro"/>
</dbReference>
<evidence type="ECO:0000256" key="2">
    <source>
        <dbReference type="ARBA" id="ARBA00008156"/>
    </source>
</evidence>
<dbReference type="CDD" id="cd10280">
    <property type="entry name" value="PQQ_mGDH"/>
    <property type="match status" value="1"/>
</dbReference>
<dbReference type="InterPro" id="IPR017511">
    <property type="entry name" value="PQQ_mDH"/>
</dbReference>
<gene>
    <name evidence="6" type="ORF">FVW59_06045</name>
</gene>
<keyword evidence="3" id="KW-0560">Oxidoreductase</keyword>
<evidence type="ECO:0000256" key="4">
    <source>
        <dbReference type="SAM" id="SignalP"/>
    </source>
</evidence>
<evidence type="ECO:0000256" key="1">
    <source>
        <dbReference type="ARBA" id="ARBA00001931"/>
    </source>
</evidence>
<evidence type="ECO:0000256" key="3">
    <source>
        <dbReference type="ARBA" id="ARBA00023002"/>
    </source>
</evidence>
<dbReference type="EMBL" id="VRYZ01000002">
    <property type="protein sequence ID" value="TXS93392.1"/>
    <property type="molecule type" value="Genomic_DNA"/>
</dbReference>
<dbReference type="RefSeq" id="WP_148063328.1">
    <property type="nucleotide sequence ID" value="NZ_VRYZ01000002.1"/>
</dbReference>
<feature type="domain" description="Pyrrolo-quinoline quinone repeat" evidence="5">
    <location>
        <begin position="37"/>
        <end position="623"/>
    </location>
</feature>
<dbReference type="GO" id="GO:0008876">
    <property type="term" value="F:quinoprotein glucose dehydrogenase activity"/>
    <property type="evidence" value="ECO:0007669"/>
    <property type="project" value="TreeGrafter"/>
</dbReference>
<evidence type="ECO:0000313" key="7">
    <source>
        <dbReference type="Proteomes" id="UP000321933"/>
    </source>
</evidence>
<dbReference type="InterPro" id="IPR002372">
    <property type="entry name" value="PQQ_rpt_dom"/>
</dbReference>
<dbReference type="Gene3D" id="2.140.10.10">
    <property type="entry name" value="Quinoprotein alcohol dehydrogenase-like superfamily"/>
    <property type="match status" value="2"/>
</dbReference>
<feature type="signal peptide" evidence="4">
    <location>
        <begin position="1"/>
        <end position="23"/>
    </location>
</feature>
<organism evidence="6 7">
    <name type="scientific">Parahaliea aestuarii</name>
    <dbReference type="NCBI Taxonomy" id="1852021"/>
    <lineage>
        <taxon>Bacteria</taxon>
        <taxon>Pseudomonadati</taxon>
        <taxon>Pseudomonadota</taxon>
        <taxon>Gammaproteobacteria</taxon>
        <taxon>Cellvibrionales</taxon>
        <taxon>Halieaceae</taxon>
        <taxon>Parahaliea</taxon>
    </lineage>
</organism>
<comment type="cofactor">
    <cofactor evidence="1">
        <name>pyrroloquinoline quinone</name>
        <dbReference type="ChEBI" id="CHEBI:58442"/>
    </cofactor>
</comment>
<dbReference type="InterPro" id="IPR018391">
    <property type="entry name" value="PQQ_b-propeller_rpt"/>
</dbReference>
<feature type="chain" id="PRO_5022990457" evidence="4">
    <location>
        <begin position="24"/>
        <end position="651"/>
    </location>
</feature>
<dbReference type="SUPFAM" id="SSF50998">
    <property type="entry name" value="Quinoprotein alcohol dehydrogenase-like"/>
    <property type="match status" value="1"/>
</dbReference>
<dbReference type="AlphaFoldDB" id="A0A5C9A0I4"/>
<dbReference type="SMART" id="SM00564">
    <property type="entry name" value="PQQ"/>
    <property type="match status" value="4"/>
</dbReference>
<dbReference type="OrthoDB" id="9794322at2"/>
<dbReference type="PROSITE" id="PS51257">
    <property type="entry name" value="PROKAR_LIPOPROTEIN"/>
    <property type="match status" value="1"/>
</dbReference>
<dbReference type="InterPro" id="IPR011047">
    <property type="entry name" value="Quinoprotein_ADH-like_sf"/>
</dbReference>
<dbReference type="Proteomes" id="UP000321933">
    <property type="component" value="Unassembled WGS sequence"/>
</dbReference>
<proteinExistence type="inferred from homology"/>